<gene>
    <name evidence="1" type="ORF">SAMN06295981_0946</name>
</gene>
<evidence type="ECO:0000313" key="2">
    <source>
        <dbReference type="Proteomes" id="UP000193309"/>
    </source>
</evidence>
<reference evidence="2" key="1">
    <citation type="submission" date="2017-04" db="EMBL/GenBank/DDBJ databases">
        <authorList>
            <person name="Varghese N."/>
            <person name="Submissions S."/>
        </authorList>
    </citation>
    <scope>NUCLEOTIDE SEQUENCE [LARGE SCALE GENOMIC DNA]</scope>
    <source>
        <strain evidence="2">VDS</strain>
    </source>
</reference>
<accession>A0A1X7ITC8</accession>
<evidence type="ECO:0008006" key="3">
    <source>
        <dbReference type="Google" id="ProtNLM"/>
    </source>
</evidence>
<sequence length="170" mass="19293">MSDKFEKATGRDITGWMEFMREHGNPHELSHQELVKLASRGGASDWWSQGIAVEIERMIGRRQVGQTVTGSINASVTKTVPGEWTDVFEEFVAFMESRQLADAPRITATEKWRYWRADLADGSQVSVDVSDAKGKTRLSAKIDKLPTMEDRDRVKEEWRALLTEFSVTVT</sequence>
<keyword evidence="2" id="KW-1185">Reference proteome</keyword>
<name>A0A1X7ITC8_9CORY</name>
<dbReference type="OrthoDB" id="3837807at2"/>
<dbReference type="AlphaFoldDB" id="A0A1X7ITC8"/>
<dbReference type="EMBL" id="FXAR01000002">
    <property type="protein sequence ID" value="SMG18415.1"/>
    <property type="molecule type" value="Genomic_DNA"/>
</dbReference>
<organism evidence="1 2">
    <name type="scientific">Corynebacterium pollutisoli</name>
    <dbReference type="NCBI Taxonomy" id="1610489"/>
    <lineage>
        <taxon>Bacteria</taxon>
        <taxon>Bacillati</taxon>
        <taxon>Actinomycetota</taxon>
        <taxon>Actinomycetes</taxon>
        <taxon>Mycobacteriales</taxon>
        <taxon>Corynebacteriaceae</taxon>
        <taxon>Corynebacterium</taxon>
    </lineage>
</organism>
<dbReference type="STRING" id="1610489.SAMN06295981_0946"/>
<evidence type="ECO:0000313" key="1">
    <source>
        <dbReference type="EMBL" id="SMG18415.1"/>
    </source>
</evidence>
<protein>
    <recommendedName>
        <fullName evidence="3">DUF4287 domain-containing protein</fullName>
    </recommendedName>
</protein>
<dbReference type="Proteomes" id="UP000193309">
    <property type="component" value="Unassembled WGS sequence"/>
</dbReference>
<proteinExistence type="predicted"/>
<dbReference type="RefSeq" id="WP_085549080.1">
    <property type="nucleotide sequence ID" value="NZ_FXAR01000002.1"/>
</dbReference>